<feature type="region of interest" description="Disordered" evidence="1">
    <location>
        <begin position="410"/>
        <end position="445"/>
    </location>
</feature>
<reference evidence="2" key="1">
    <citation type="journal article" date="2023" name="Mol. Phylogenet. Evol.">
        <title>Genome-scale phylogeny and comparative genomics of the fungal order Sordariales.</title>
        <authorList>
            <person name="Hensen N."/>
            <person name="Bonometti L."/>
            <person name="Westerberg I."/>
            <person name="Brannstrom I.O."/>
            <person name="Guillou S."/>
            <person name="Cros-Aarteil S."/>
            <person name="Calhoun S."/>
            <person name="Haridas S."/>
            <person name="Kuo A."/>
            <person name="Mondo S."/>
            <person name="Pangilinan J."/>
            <person name="Riley R."/>
            <person name="LaButti K."/>
            <person name="Andreopoulos B."/>
            <person name="Lipzen A."/>
            <person name="Chen C."/>
            <person name="Yan M."/>
            <person name="Daum C."/>
            <person name="Ng V."/>
            <person name="Clum A."/>
            <person name="Steindorff A."/>
            <person name="Ohm R.A."/>
            <person name="Martin F."/>
            <person name="Silar P."/>
            <person name="Natvig D.O."/>
            <person name="Lalanne C."/>
            <person name="Gautier V."/>
            <person name="Ament-Velasquez S.L."/>
            <person name="Kruys A."/>
            <person name="Hutchinson M.I."/>
            <person name="Powell A.J."/>
            <person name="Barry K."/>
            <person name="Miller A.N."/>
            <person name="Grigoriev I.V."/>
            <person name="Debuchy R."/>
            <person name="Gladieux P."/>
            <person name="Hiltunen Thoren M."/>
            <person name="Johannesson H."/>
        </authorList>
    </citation>
    <scope>NUCLEOTIDE SEQUENCE</scope>
    <source>
        <strain evidence="2">CBS 626.80</strain>
    </source>
</reference>
<feature type="region of interest" description="Disordered" evidence="1">
    <location>
        <begin position="668"/>
        <end position="698"/>
    </location>
</feature>
<protein>
    <submittedName>
        <fullName evidence="2">SGT1 protein-domain-containing protein</fullName>
    </submittedName>
</protein>
<feature type="compositionally biased region" description="Low complexity" evidence="1">
    <location>
        <begin position="668"/>
        <end position="684"/>
    </location>
</feature>
<evidence type="ECO:0000313" key="2">
    <source>
        <dbReference type="EMBL" id="KAK3951561.1"/>
    </source>
</evidence>
<keyword evidence="3" id="KW-1185">Reference proteome</keyword>
<proteinExistence type="predicted"/>
<comment type="caution">
    <text evidence="2">The sequence shown here is derived from an EMBL/GenBank/DDBJ whole genome shotgun (WGS) entry which is preliminary data.</text>
</comment>
<name>A0AAN6SFZ2_9PEZI</name>
<gene>
    <name evidence="2" type="ORF">QBC32DRAFT_398577</name>
</gene>
<organism evidence="2 3">
    <name type="scientific">Pseudoneurospora amorphoporcata</name>
    <dbReference type="NCBI Taxonomy" id="241081"/>
    <lineage>
        <taxon>Eukaryota</taxon>
        <taxon>Fungi</taxon>
        <taxon>Dikarya</taxon>
        <taxon>Ascomycota</taxon>
        <taxon>Pezizomycotina</taxon>
        <taxon>Sordariomycetes</taxon>
        <taxon>Sordariomycetidae</taxon>
        <taxon>Sordariales</taxon>
        <taxon>Sordariaceae</taxon>
        <taxon>Pseudoneurospora</taxon>
    </lineage>
</organism>
<dbReference type="AlphaFoldDB" id="A0AAN6SFZ2"/>
<dbReference type="GO" id="GO:0005634">
    <property type="term" value="C:nucleus"/>
    <property type="evidence" value="ECO:0007669"/>
    <property type="project" value="TreeGrafter"/>
</dbReference>
<feature type="compositionally biased region" description="Acidic residues" evidence="1">
    <location>
        <begin position="626"/>
        <end position="651"/>
    </location>
</feature>
<feature type="compositionally biased region" description="Gly residues" evidence="1">
    <location>
        <begin position="411"/>
        <end position="423"/>
    </location>
</feature>
<dbReference type="PANTHER" id="PTHR13060">
    <property type="entry name" value="SGT1 PROTEIN HSGT1 SUPPRESSOR OF GCR2"/>
    <property type="match status" value="1"/>
</dbReference>
<feature type="region of interest" description="Disordered" evidence="1">
    <location>
        <begin position="472"/>
        <end position="652"/>
    </location>
</feature>
<feature type="compositionally biased region" description="Polar residues" evidence="1">
    <location>
        <begin position="532"/>
        <end position="541"/>
    </location>
</feature>
<dbReference type="InterPro" id="IPR010770">
    <property type="entry name" value="Ecd"/>
</dbReference>
<accession>A0AAN6SFZ2</accession>
<dbReference type="Proteomes" id="UP001303222">
    <property type="component" value="Unassembled WGS sequence"/>
</dbReference>
<feature type="compositionally biased region" description="Basic and acidic residues" evidence="1">
    <location>
        <begin position="542"/>
        <end position="554"/>
    </location>
</feature>
<dbReference type="PANTHER" id="PTHR13060:SF0">
    <property type="entry name" value="PROTEIN ECDYSONELESS HOMOLOG"/>
    <property type="match status" value="1"/>
</dbReference>
<feature type="compositionally biased region" description="Acidic residues" evidence="1">
    <location>
        <begin position="478"/>
        <end position="516"/>
    </location>
</feature>
<reference evidence="2" key="2">
    <citation type="submission" date="2023-06" db="EMBL/GenBank/DDBJ databases">
        <authorList>
            <consortium name="Lawrence Berkeley National Laboratory"/>
            <person name="Mondo S.J."/>
            <person name="Hensen N."/>
            <person name="Bonometti L."/>
            <person name="Westerberg I."/>
            <person name="Brannstrom I.O."/>
            <person name="Guillou S."/>
            <person name="Cros-Aarteil S."/>
            <person name="Calhoun S."/>
            <person name="Haridas S."/>
            <person name="Kuo A."/>
            <person name="Pangilinan J."/>
            <person name="Riley R."/>
            <person name="Labutti K."/>
            <person name="Andreopoulos B."/>
            <person name="Lipzen A."/>
            <person name="Chen C."/>
            <person name="Yanf M."/>
            <person name="Daum C."/>
            <person name="Ng V."/>
            <person name="Clum A."/>
            <person name="Steindorff A."/>
            <person name="Ohm R."/>
            <person name="Martin F."/>
            <person name="Silar P."/>
            <person name="Natvig D."/>
            <person name="Lalanne C."/>
            <person name="Gautier V."/>
            <person name="Ament-Velasquez S.L."/>
            <person name="Kruys A."/>
            <person name="Hutchinson M.I."/>
            <person name="Powell A.J."/>
            <person name="Barry K."/>
            <person name="Miller A.N."/>
            <person name="Grigoriev I.V."/>
            <person name="Debuchy R."/>
            <person name="Gladieux P."/>
            <person name="Thoren M.H."/>
            <person name="Johannesson H."/>
        </authorList>
    </citation>
    <scope>NUCLEOTIDE SEQUENCE</scope>
    <source>
        <strain evidence="2">CBS 626.80</strain>
    </source>
</reference>
<sequence>MDESTNEPRPGDDAFNGFHMSPPENCVEYMLFVINDHPEAQRTTLSSLETTRKVALQRLDELTKDYIWQREPLKLETKIENGLVYLHGRTDYGDNVEDEWLIVYFLRALSLSFPNLWIRIFDSDGEFLLIEAAKVLPKWLSPEMDANRVWINSGQLRIIPLLSSLPASTSKAHQQISLHEALSVIRTTPTLLTHSPFIEAEAFYRLEKYPGQITSSLHHTLVAIPRKLAYILHERPKAVAPATEAFYLRDPVSLKPLLATTSKSLLFPPTDLVTISVRLTKVLYAQLKSQHFDPPPVWRDHFKIQSAQLEELSLSTETEEGRQALQKLQTLTRLEMGMKLTTGFEILARGTEKSDSRVAREVALLLEDLAEDGEENALPTDEEIKGWQDVDKEDDDGWMDIDFADFERELAGGGGGGGGGWMGGLPEEQQQKKKDGVDGTAGKMPTFGDATIQADLRKIVSRFEAFLNDGTAGLDGAEINEMDQDDDNDDEEEEKDSDTDTDDDEDEDKEVSFDEEQFSRMMREMMGIPTIGSETIASQQESDTKGKGKEKTAAESEDEESMGKDEQELETLMAQMEKELNSYGALQLDSQKAKVKTPSSTRTLKGEVQGESSKGETQEVVKTTAADDESGDGEEVGDEEEEGEEGEDVDLDYNLAKNLLESFKSQAGMAGPAGNLLGLMGMMLPRDEEDSDGDGKPR</sequence>
<dbReference type="EMBL" id="MU859144">
    <property type="protein sequence ID" value="KAK3951561.1"/>
    <property type="molecule type" value="Genomic_DNA"/>
</dbReference>
<evidence type="ECO:0000256" key="1">
    <source>
        <dbReference type="SAM" id="MobiDB-lite"/>
    </source>
</evidence>
<dbReference type="Pfam" id="PF07093">
    <property type="entry name" value="SGT1"/>
    <property type="match status" value="1"/>
</dbReference>
<evidence type="ECO:0000313" key="3">
    <source>
        <dbReference type="Proteomes" id="UP001303222"/>
    </source>
</evidence>